<name>A0ABX1SKW8_9PSEU</name>
<evidence type="ECO:0000313" key="3">
    <source>
        <dbReference type="Proteomes" id="UP000820669"/>
    </source>
</evidence>
<accession>A0ABX1SKW8</accession>
<feature type="transmembrane region" description="Helical" evidence="1">
    <location>
        <begin position="85"/>
        <end position="114"/>
    </location>
</feature>
<dbReference type="EMBL" id="JAAXLA010000072">
    <property type="protein sequence ID" value="NMI01042.1"/>
    <property type="molecule type" value="Genomic_DNA"/>
</dbReference>
<protein>
    <recommendedName>
        <fullName evidence="4">MFS transporter</fullName>
    </recommendedName>
</protein>
<comment type="caution">
    <text evidence="2">The sequence shown here is derived from an EMBL/GenBank/DDBJ whole genome shotgun (WGS) entry which is preliminary data.</text>
</comment>
<keyword evidence="1" id="KW-0472">Membrane</keyword>
<sequence length="161" mass="16636">MSTILTAVGHAAAGGALPHLHLLLVLFPLFVLLTVALADVCRAVPGLLATLGGGQLGMHVVMQVLGDAHAAERMVGPMVSTPGMLAMHVVATLATAWMIRDADHVLLALFAALVRVLPRRLTPPPADRPLPTLPVPAAAVAMRTARAAISGLARRGPPVWA</sequence>
<feature type="transmembrane region" description="Helical" evidence="1">
    <location>
        <begin position="20"/>
        <end position="40"/>
    </location>
</feature>
<keyword evidence="3" id="KW-1185">Reference proteome</keyword>
<proteinExistence type="predicted"/>
<evidence type="ECO:0000313" key="2">
    <source>
        <dbReference type="EMBL" id="NMI01042.1"/>
    </source>
</evidence>
<gene>
    <name evidence="2" type="ORF">HF526_27610</name>
</gene>
<keyword evidence="1" id="KW-0812">Transmembrane</keyword>
<organism evidence="2 3">
    <name type="scientific">Pseudonocardia acidicola</name>
    <dbReference type="NCBI Taxonomy" id="2724939"/>
    <lineage>
        <taxon>Bacteria</taxon>
        <taxon>Bacillati</taxon>
        <taxon>Actinomycetota</taxon>
        <taxon>Actinomycetes</taxon>
        <taxon>Pseudonocardiales</taxon>
        <taxon>Pseudonocardiaceae</taxon>
        <taxon>Pseudonocardia</taxon>
    </lineage>
</organism>
<feature type="transmembrane region" description="Helical" evidence="1">
    <location>
        <begin position="47"/>
        <end position="65"/>
    </location>
</feature>
<evidence type="ECO:0000256" key="1">
    <source>
        <dbReference type="SAM" id="Phobius"/>
    </source>
</evidence>
<keyword evidence="1" id="KW-1133">Transmembrane helix</keyword>
<evidence type="ECO:0008006" key="4">
    <source>
        <dbReference type="Google" id="ProtNLM"/>
    </source>
</evidence>
<reference evidence="2 3" key="1">
    <citation type="submission" date="2020-04" db="EMBL/GenBank/DDBJ databases">
        <authorList>
            <person name="Klaysubun C."/>
            <person name="Duangmal K."/>
            <person name="Lipun K."/>
        </authorList>
    </citation>
    <scope>NUCLEOTIDE SEQUENCE [LARGE SCALE GENOMIC DNA]</scope>
    <source>
        <strain evidence="2 3">K10HN5</strain>
    </source>
</reference>
<dbReference type="RefSeq" id="WP_169384508.1">
    <property type="nucleotide sequence ID" value="NZ_JAAXLA010000072.1"/>
</dbReference>
<dbReference type="Proteomes" id="UP000820669">
    <property type="component" value="Unassembled WGS sequence"/>
</dbReference>